<evidence type="ECO:0000313" key="2">
    <source>
        <dbReference type="EMBL" id="MBB3172786.1"/>
    </source>
</evidence>
<dbReference type="EMBL" id="JACHXV010000002">
    <property type="protein sequence ID" value="MBB3172786.1"/>
    <property type="molecule type" value="Genomic_DNA"/>
</dbReference>
<accession>A0A850NJY3</accession>
<evidence type="ECO:0000256" key="1">
    <source>
        <dbReference type="SAM" id="Phobius"/>
    </source>
</evidence>
<evidence type="ECO:0000313" key="3">
    <source>
        <dbReference type="EMBL" id="NVN29224.1"/>
    </source>
</evidence>
<dbReference type="Pfam" id="PF10011">
    <property type="entry name" value="DUF2254"/>
    <property type="match status" value="1"/>
</dbReference>
<comment type="caution">
    <text evidence="3">The sequence shown here is derived from an EMBL/GenBank/DDBJ whole genome shotgun (WGS) entry which is preliminary data.</text>
</comment>
<keyword evidence="4" id="KW-1185">Reference proteome</keyword>
<sequence>MTRWQRIVSRIVRRVWFRAALISLCGVLVAALAGVVARFVPFRVAGNLGQNAVDSILEIMASSMLAVTTFSINAMVTAYSSSTQTATPRATQLMVDDPTSQNALSTFLGAFVFSVVGIIGLQTGIYGEQGRVILFAGTVLLVGVVVVTLLRWIAHITIFGRLADVIDRVEHAAAEAMRRFAEDARIGGLPAVAIPTQAERVCGNTTGYVTHVDLSLLGRLADSHGLTLHVVATPGVMVDPLRPLLHAMAEDNATRPNLDDELRGRLVSAFSIERHRSFDQDPRLGLIALGEIASRALSPAVNDPGTAIEVMNALLRVLLLLPAEEPDQDERAQRPAVHITRPVIGEMMEDAFRPLLRDGASMIEVMLRASGTLDAIHRNLPVARSAAIAYAARLRSSAVSAIESPASRDEFEAAHDRLWAGRG</sequence>
<gene>
    <name evidence="2" type="ORF">FHR90_000600</name>
    <name evidence="3" type="ORF">HUK83_02565</name>
</gene>
<keyword evidence="1" id="KW-1133">Transmembrane helix</keyword>
<feature type="transmembrane region" description="Helical" evidence="1">
    <location>
        <begin position="103"/>
        <end position="126"/>
    </location>
</feature>
<organism evidence="3 5">
    <name type="scientific">Endobacter medicaginis</name>
    <dbReference type="NCBI Taxonomy" id="1181271"/>
    <lineage>
        <taxon>Bacteria</taxon>
        <taxon>Pseudomonadati</taxon>
        <taxon>Pseudomonadota</taxon>
        <taxon>Alphaproteobacteria</taxon>
        <taxon>Acetobacterales</taxon>
        <taxon>Acetobacteraceae</taxon>
        <taxon>Endobacter</taxon>
    </lineage>
</organism>
<dbReference type="Proteomes" id="UP000557688">
    <property type="component" value="Unassembled WGS sequence"/>
</dbReference>
<dbReference type="InterPro" id="IPR018723">
    <property type="entry name" value="DUF2254_membrane"/>
</dbReference>
<evidence type="ECO:0000313" key="5">
    <source>
        <dbReference type="Proteomes" id="UP000565205"/>
    </source>
</evidence>
<feature type="transmembrane region" description="Helical" evidence="1">
    <location>
        <begin position="132"/>
        <end position="153"/>
    </location>
</feature>
<dbReference type="EMBL" id="JABXXQ010000020">
    <property type="protein sequence ID" value="NVN29224.1"/>
    <property type="molecule type" value="Genomic_DNA"/>
</dbReference>
<keyword evidence="1" id="KW-0472">Membrane</keyword>
<reference evidence="3 5" key="1">
    <citation type="submission" date="2020-06" db="EMBL/GenBank/DDBJ databases">
        <title>Description of novel acetic acid bacteria.</title>
        <authorList>
            <person name="Sombolestani A."/>
        </authorList>
    </citation>
    <scope>NUCLEOTIDE SEQUENCE [LARGE SCALE GENOMIC DNA]</scope>
    <source>
        <strain evidence="3 5">LMG 26838</strain>
    </source>
</reference>
<dbReference type="RefSeq" id="WP_176621951.1">
    <property type="nucleotide sequence ID" value="NZ_JABXXQ010000020.1"/>
</dbReference>
<dbReference type="Proteomes" id="UP000565205">
    <property type="component" value="Unassembled WGS sequence"/>
</dbReference>
<keyword evidence="1" id="KW-0812">Transmembrane</keyword>
<dbReference type="AlphaFoldDB" id="A0A850NJY3"/>
<proteinExistence type="predicted"/>
<name>A0A850NJY3_9PROT</name>
<protein>
    <submittedName>
        <fullName evidence="3">DUF2254 domain-containing protein</fullName>
    </submittedName>
    <submittedName>
        <fullName evidence="2">Putative membrane protein</fullName>
    </submittedName>
</protein>
<reference evidence="2 4" key="2">
    <citation type="submission" date="2020-08" db="EMBL/GenBank/DDBJ databases">
        <title>Genomic Encyclopedia of Type Strains, Phase III (KMG-III): the genomes of soil and plant-associated and newly described type strains.</title>
        <authorList>
            <person name="Whitman W."/>
        </authorList>
    </citation>
    <scope>NUCLEOTIDE SEQUENCE [LARGE SCALE GENOMIC DNA]</scope>
    <source>
        <strain evidence="2 4">CECT 8088</strain>
    </source>
</reference>
<evidence type="ECO:0000313" key="4">
    <source>
        <dbReference type="Proteomes" id="UP000557688"/>
    </source>
</evidence>